<feature type="compositionally biased region" description="Pro residues" evidence="7">
    <location>
        <begin position="678"/>
        <end position="693"/>
    </location>
</feature>
<dbReference type="PANTHER" id="PTHR13162:SF8">
    <property type="entry name" value="CCR4-NOT TRANSCRIPTION COMPLEX SUBUNIT 1"/>
    <property type="match status" value="1"/>
</dbReference>
<keyword evidence="4" id="KW-0804">Transcription</keyword>
<keyword evidence="3" id="KW-0805">Transcription regulation</keyword>
<dbReference type="Gene3D" id="1.25.40.840">
    <property type="entry name" value="CCR4-NOT transcription complex subunit 1 TTP binding domain"/>
    <property type="match status" value="1"/>
</dbReference>
<evidence type="ECO:0000256" key="7">
    <source>
        <dbReference type="SAM" id="MobiDB-lite"/>
    </source>
</evidence>
<dbReference type="InterPro" id="IPR038535">
    <property type="entry name" value="CNOT1_TTP_bind_sf"/>
</dbReference>
<dbReference type="Proteomes" id="UP000298663">
    <property type="component" value="Unassembled WGS sequence"/>
</dbReference>
<comment type="subcellular location">
    <subcellularLocation>
        <location evidence="1">Nucleus</location>
    </subcellularLocation>
</comment>
<evidence type="ECO:0000313" key="12">
    <source>
        <dbReference type="EMBL" id="TKR64680.1"/>
    </source>
</evidence>
<dbReference type="InterPro" id="IPR040398">
    <property type="entry name" value="Not1"/>
</dbReference>
<keyword evidence="2" id="KW-0678">Repressor</keyword>
<feature type="domain" description="CCR4-NOT transcription complex subunit 1 CAF1-binding" evidence="10">
    <location>
        <begin position="391"/>
        <end position="620"/>
    </location>
</feature>
<dbReference type="Pfam" id="PF04054">
    <property type="entry name" value="Not1"/>
    <property type="match status" value="1"/>
</dbReference>
<sequence>MCKFSNFIPSSKHHVCSSITHSTIFALRSLDQDFGFYSNSGIRISFSACHSFGIMAEEFYGPSTPPQQQQQPYNGQHNGQHNGSPSYQMLQNGQHNYVLHPHVHRATHSGSMQQLPPAPHVISDWGSLGNLDSGNRSRGSGASSPAMEYHRNGTPNGFDQQAAILNGFNSLDKENMQLPNEEFTQEIEDNANAFFQRLISDENVPFEESVKELKKLKASSDKKDFSTLACIKKFFLDEYKHLLAYPESELKLMAEMYGVMFRESIIDQSDGNCYPLALKNLLNALKGSPDPSIPDPKRAYPRFAVFALGQMKTQLHQIPLFCECLMAKPANYNLLPLSVQEYVSAGAQRRLPSGVTPPTSRAIGGPVSLSINAPNMDALVRIQESNGTAVQAPPINVEEQVSFFFNNLSITELPKKVEEMREIIDRYGDSFLQWLSQQLVVYRVLGQPNFLHLYSSFVAGVSHHHAAFENYVIRETFRNIKVLLRNDKRVPIASTMLNDRQHLKTLGAWLGLLTIARNIPIKSRNLELKTLLLEASLKGDHELTCAVPFVAKLLHTCKKSQIFHSKCAWIKPIVGVLAEIHTIPSVKNNVRFEIEVLCNDLDFDLKTLKSESTYLKDVDKIKRLKPQLYEPGQNQPQYTAPEVVVPNYDGFGSSASSSPIPQSMRTDAFSSRGASPLPLNPIPSTTIPPPNVTPPVSMQSTQPPAEPSPSDQLVSKLIIYPNLAIFRHHPQLKEAIKTVYRQLVESEDFQKKIQLVCRRSVTPGVVKLIEELIRKDYVLEKDPESIRRAGAEMSNAIAAVNAQFEFKCILFPLMHKVFRDALSGVQIPSCMADEAATKLADDNVDSITNMILGNIAGNMQADVMKRISKDVECRRNGTYLPNTDHVRAYQALPVELRNNPHRNQKIYLDFAACCRLEARPYDPYHRQLNEILVNLDKVLKNYTENDLMMDRPLRSLNEIKRIVSEELQLQEPIDEKKMILIVQNATVHFIKGYDGERFSTNVYDSSDKFRSSQLLREVFVGLCKCLLIEFVQHELIQVVTNVITHAKDFPTNFEAIAFLLGQELLQANAYDQYVMKIIQAHPQAHERCAYFVQHLFRSIANNNVQNSVQNVLPECATWYAKILRMRNNGDPTRAKAEQIVKNFYDYEKTENPALLGELEQLISAHNMTEFIICSTRFVIDHTYDVLRESHSATPIYLKSLPKLLFILSEKPRETAEKLKFLGTMLEAICLAISADHEQRDYDFYGLPYDYLLKAYFKYFTETSSLCNQTEVLELFYRVFIKLQPAKATRFAFGWLNSVGSVEVLKKFMEPADPKQAQPLRTQYSKLLICQLYFLHSFLRDINVKTGAMQKLIHGTNRLMGFLLQAYPAVFYEHHHTFCEVIPSNCFHMRSLVLGASPKELQNADPYDLDSVENAELMKRDPTSPWDITKDDAFQKYKAELDNYLDNRTPVNYLTQLRNILKISNDVRGKYNASLLNIIILYVGIQAIKFHRTQNHEINFSTIGATSYMDVLQNLAVSFCSEGRYHLFNAMANQLRYPNSQTNYFSMALLYIFRESTSENVQEQIARTLYERLACHPPHPYGVRMTLAHLVSDEQYAFWSHDFANCASEISDLFQRIRYGTGQRRQQASLMQTINVADAPN</sequence>
<accession>A0A4U5M713</accession>
<dbReference type="PANTHER" id="PTHR13162">
    <property type="entry name" value="CCR4-NOT TRANSCRIPTION COMPLEX"/>
    <property type="match status" value="1"/>
</dbReference>
<evidence type="ECO:0000259" key="9">
    <source>
        <dbReference type="Pfam" id="PF12842"/>
    </source>
</evidence>
<keyword evidence="13" id="KW-1185">Reference proteome</keyword>
<evidence type="ECO:0008006" key="14">
    <source>
        <dbReference type="Google" id="ProtNLM"/>
    </source>
</evidence>
<evidence type="ECO:0000259" key="10">
    <source>
        <dbReference type="Pfam" id="PF16415"/>
    </source>
</evidence>
<evidence type="ECO:0000313" key="13">
    <source>
        <dbReference type="Proteomes" id="UP000298663"/>
    </source>
</evidence>
<dbReference type="GO" id="GO:0005634">
    <property type="term" value="C:nucleus"/>
    <property type="evidence" value="ECO:0007669"/>
    <property type="project" value="UniProtKB-SubCell"/>
</dbReference>
<dbReference type="Gene3D" id="1.25.40.180">
    <property type="match status" value="1"/>
</dbReference>
<gene>
    <name evidence="12" type="ORF">L596_025170</name>
</gene>
<dbReference type="InterPro" id="IPR007196">
    <property type="entry name" value="CCR4-Not_Not1_C"/>
</dbReference>
<feature type="compositionally biased region" description="Polar residues" evidence="7">
    <location>
        <begin position="659"/>
        <end position="673"/>
    </location>
</feature>
<dbReference type="Gene3D" id="1.25.40.800">
    <property type="match status" value="1"/>
</dbReference>
<evidence type="ECO:0000259" key="8">
    <source>
        <dbReference type="Pfam" id="PF04054"/>
    </source>
</evidence>
<dbReference type="OrthoDB" id="1933107at2759"/>
<dbReference type="GO" id="GO:0060090">
    <property type="term" value="F:molecular adaptor activity"/>
    <property type="evidence" value="ECO:0007669"/>
    <property type="project" value="TreeGrafter"/>
</dbReference>
<evidence type="ECO:0000259" key="11">
    <source>
        <dbReference type="Pfam" id="PF16417"/>
    </source>
</evidence>
<feature type="compositionally biased region" description="Polar residues" evidence="7">
    <location>
        <begin position="698"/>
        <end position="711"/>
    </location>
</feature>
<name>A0A4U5M713_STECR</name>
<dbReference type="Pfam" id="PF16415">
    <property type="entry name" value="CNOT1_CAF1_bind"/>
    <property type="match status" value="1"/>
</dbReference>
<evidence type="ECO:0000256" key="6">
    <source>
        <dbReference type="ARBA" id="ARBA00025717"/>
    </source>
</evidence>
<feature type="domain" description="CCR4-Not complex component Not1 C-terminal" evidence="8">
    <location>
        <begin position="1267"/>
        <end position="1616"/>
    </location>
</feature>
<dbReference type="Pfam" id="PF16417">
    <property type="entry name" value="CNOT1_TTP_bind"/>
    <property type="match status" value="1"/>
</dbReference>
<dbReference type="Gene3D" id="1.25.40.790">
    <property type="match status" value="1"/>
</dbReference>
<dbReference type="GO" id="GO:0017148">
    <property type="term" value="P:negative regulation of translation"/>
    <property type="evidence" value="ECO:0007669"/>
    <property type="project" value="InterPro"/>
</dbReference>
<dbReference type="GO" id="GO:0000288">
    <property type="term" value="P:nuclear-transcribed mRNA catabolic process, deadenylation-dependent decay"/>
    <property type="evidence" value="ECO:0007669"/>
    <property type="project" value="TreeGrafter"/>
</dbReference>
<feature type="region of interest" description="Disordered" evidence="7">
    <location>
        <begin position="60"/>
        <end position="86"/>
    </location>
</feature>
<dbReference type="EMBL" id="AZBU02000009">
    <property type="protein sequence ID" value="TKR64680.1"/>
    <property type="molecule type" value="Genomic_DNA"/>
</dbReference>
<feature type="domain" description="CCR4-NOT transcription complex subunit 1" evidence="9">
    <location>
        <begin position="749"/>
        <end position="875"/>
    </location>
</feature>
<evidence type="ECO:0000256" key="3">
    <source>
        <dbReference type="ARBA" id="ARBA00023015"/>
    </source>
</evidence>
<dbReference type="Pfam" id="PF12842">
    <property type="entry name" value="DUF3819"/>
    <property type="match status" value="1"/>
</dbReference>
<dbReference type="STRING" id="34508.A0A4U5M713"/>
<feature type="compositionally biased region" description="Low complexity" evidence="7">
    <location>
        <begin position="66"/>
        <end position="83"/>
    </location>
</feature>
<evidence type="ECO:0000256" key="5">
    <source>
        <dbReference type="ARBA" id="ARBA00023242"/>
    </source>
</evidence>
<dbReference type="InterPro" id="IPR032191">
    <property type="entry name" value="CNOT1_CAF1_bind"/>
</dbReference>
<feature type="domain" description="CCR4-NOT transcription complex subunit 1 TTP binding" evidence="11">
    <location>
        <begin position="176"/>
        <end position="349"/>
    </location>
</feature>
<evidence type="ECO:0000256" key="2">
    <source>
        <dbReference type="ARBA" id="ARBA00022491"/>
    </source>
</evidence>
<dbReference type="GO" id="GO:0000932">
    <property type="term" value="C:P-body"/>
    <property type="evidence" value="ECO:0007669"/>
    <property type="project" value="TreeGrafter"/>
</dbReference>
<organism evidence="12 13">
    <name type="scientific">Steinernema carpocapsae</name>
    <name type="common">Entomopathogenic nematode</name>
    <dbReference type="NCBI Taxonomy" id="34508"/>
    <lineage>
        <taxon>Eukaryota</taxon>
        <taxon>Metazoa</taxon>
        <taxon>Ecdysozoa</taxon>
        <taxon>Nematoda</taxon>
        <taxon>Chromadorea</taxon>
        <taxon>Rhabditida</taxon>
        <taxon>Tylenchina</taxon>
        <taxon>Panagrolaimomorpha</taxon>
        <taxon>Strongyloidoidea</taxon>
        <taxon>Steinernematidae</taxon>
        <taxon>Steinernema</taxon>
    </lineage>
</organism>
<keyword evidence="5" id="KW-0539">Nucleus</keyword>
<dbReference type="InterPro" id="IPR032193">
    <property type="entry name" value="CNOT1_TTP_bind"/>
</dbReference>
<evidence type="ECO:0000256" key="1">
    <source>
        <dbReference type="ARBA" id="ARBA00004123"/>
    </source>
</evidence>
<protein>
    <recommendedName>
        <fullName evidence="14">CCR4-NOT transcription complex subunit 1</fullName>
    </recommendedName>
</protein>
<feature type="region of interest" description="Disordered" evidence="7">
    <location>
        <begin position="654"/>
        <end position="711"/>
    </location>
</feature>
<comment type="similarity">
    <text evidence="6">Belongs to the CNOT1 family.</text>
</comment>
<dbReference type="GO" id="GO:0030015">
    <property type="term" value="C:CCR4-NOT core complex"/>
    <property type="evidence" value="ECO:0007669"/>
    <property type="project" value="InterPro"/>
</dbReference>
<reference evidence="12 13" key="1">
    <citation type="journal article" date="2015" name="Genome Biol.">
        <title>Comparative genomics of Steinernema reveals deeply conserved gene regulatory networks.</title>
        <authorList>
            <person name="Dillman A.R."/>
            <person name="Macchietto M."/>
            <person name="Porter C.F."/>
            <person name="Rogers A."/>
            <person name="Williams B."/>
            <person name="Antoshechkin I."/>
            <person name="Lee M.M."/>
            <person name="Goodwin Z."/>
            <person name="Lu X."/>
            <person name="Lewis E.E."/>
            <person name="Goodrich-Blair H."/>
            <person name="Stock S.P."/>
            <person name="Adams B.J."/>
            <person name="Sternberg P.W."/>
            <person name="Mortazavi A."/>
        </authorList>
    </citation>
    <scope>NUCLEOTIDE SEQUENCE [LARGE SCALE GENOMIC DNA]</scope>
    <source>
        <strain evidence="12 13">ALL</strain>
    </source>
</reference>
<comment type="caution">
    <text evidence="12">The sequence shown here is derived from an EMBL/GenBank/DDBJ whole genome shotgun (WGS) entry which is preliminary data.</text>
</comment>
<reference evidence="12 13" key="2">
    <citation type="journal article" date="2019" name="G3 (Bethesda)">
        <title>Hybrid Assembly of the Genome of the Entomopathogenic Nematode Steinernema carpocapsae Identifies the X-Chromosome.</title>
        <authorList>
            <person name="Serra L."/>
            <person name="Macchietto M."/>
            <person name="Macias-Munoz A."/>
            <person name="McGill C.J."/>
            <person name="Rodriguez I.M."/>
            <person name="Rodriguez B."/>
            <person name="Murad R."/>
            <person name="Mortazavi A."/>
        </authorList>
    </citation>
    <scope>NUCLEOTIDE SEQUENCE [LARGE SCALE GENOMIC DNA]</scope>
    <source>
        <strain evidence="12 13">ALL</strain>
    </source>
</reference>
<dbReference type="InterPro" id="IPR024557">
    <property type="entry name" value="CNOT1_dom_4"/>
</dbReference>
<proteinExistence type="inferred from homology"/>
<evidence type="ECO:0000256" key="4">
    <source>
        <dbReference type="ARBA" id="ARBA00023163"/>
    </source>
</evidence>